<keyword evidence="3" id="KW-1185">Reference proteome</keyword>
<proteinExistence type="predicted"/>
<organism evidence="2 3">
    <name type="scientific">Athelia psychrophila</name>
    <dbReference type="NCBI Taxonomy" id="1759441"/>
    <lineage>
        <taxon>Eukaryota</taxon>
        <taxon>Fungi</taxon>
        <taxon>Dikarya</taxon>
        <taxon>Basidiomycota</taxon>
        <taxon>Agaricomycotina</taxon>
        <taxon>Agaricomycetes</taxon>
        <taxon>Agaricomycetidae</taxon>
        <taxon>Atheliales</taxon>
        <taxon>Atheliaceae</taxon>
        <taxon>Athelia</taxon>
    </lineage>
</organism>
<accession>A0A166VVA7</accession>
<reference evidence="2 3" key="1">
    <citation type="journal article" date="2016" name="Mol. Biol. Evol.">
        <title>Comparative Genomics of Early-Diverging Mushroom-Forming Fungi Provides Insights into the Origins of Lignocellulose Decay Capabilities.</title>
        <authorList>
            <person name="Nagy L.G."/>
            <person name="Riley R."/>
            <person name="Tritt A."/>
            <person name="Adam C."/>
            <person name="Daum C."/>
            <person name="Floudas D."/>
            <person name="Sun H."/>
            <person name="Yadav J.S."/>
            <person name="Pangilinan J."/>
            <person name="Larsson K.H."/>
            <person name="Matsuura K."/>
            <person name="Barry K."/>
            <person name="Labutti K."/>
            <person name="Kuo R."/>
            <person name="Ohm R.A."/>
            <person name="Bhattacharya S.S."/>
            <person name="Shirouzu T."/>
            <person name="Yoshinaga Y."/>
            <person name="Martin F.M."/>
            <person name="Grigoriev I.V."/>
            <person name="Hibbett D.S."/>
        </authorList>
    </citation>
    <scope>NUCLEOTIDE SEQUENCE [LARGE SCALE GENOMIC DNA]</scope>
    <source>
        <strain evidence="2 3">CBS 109695</strain>
    </source>
</reference>
<evidence type="ECO:0000313" key="3">
    <source>
        <dbReference type="Proteomes" id="UP000076532"/>
    </source>
</evidence>
<dbReference type="Proteomes" id="UP000076532">
    <property type="component" value="Unassembled WGS sequence"/>
</dbReference>
<gene>
    <name evidence="2" type="ORF">FIBSPDRAFT_924665</name>
</gene>
<evidence type="ECO:0000313" key="2">
    <source>
        <dbReference type="EMBL" id="KZP33098.1"/>
    </source>
</evidence>
<dbReference type="OrthoDB" id="2739946at2759"/>
<protein>
    <submittedName>
        <fullName evidence="2">Uncharacterized protein</fullName>
    </submittedName>
</protein>
<dbReference type="EMBL" id="KV417483">
    <property type="protein sequence ID" value="KZP33098.1"/>
    <property type="molecule type" value="Genomic_DNA"/>
</dbReference>
<sequence length="195" mass="21783">MSLRPNKLKSQSAKLRRERAEKKKQPKGVSAPNGDMLSTVIPAKLTAARRNRGRMDGVTWNGSSFICSKAIDGSFLCSKAIDGSLAMYNIQQEVEEAFSYESECALGLDRVVSHGTRPMTVLLSDIARPAKQRGVAKDFEIVDSLQRVIVEDDFEEDFDYSPSPADEDWELYDEEWEARISSSKSYSAVVLGHDR</sequence>
<evidence type="ECO:0000256" key="1">
    <source>
        <dbReference type="SAM" id="MobiDB-lite"/>
    </source>
</evidence>
<feature type="region of interest" description="Disordered" evidence="1">
    <location>
        <begin position="1"/>
        <end position="35"/>
    </location>
</feature>
<name>A0A166VVA7_9AGAM</name>
<dbReference type="AlphaFoldDB" id="A0A166VVA7"/>